<organism evidence="3 4">
    <name type="scientific">Ramazzottius varieornatus</name>
    <name type="common">Water bear</name>
    <name type="synonym">Tardigrade</name>
    <dbReference type="NCBI Taxonomy" id="947166"/>
    <lineage>
        <taxon>Eukaryota</taxon>
        <taxon>Metazoa</taxon>
        <taxon>Ecdysozoa</taxon>
        <taxon>Tardigrada</taxon>
        <taxon>Eutardigrada</taxon>
        <taxon>Parachela</taxon>
        <taxon>Hypsibioidea</taxon>
        <taxon>Ramazzottiidae</taxon>
        <taxon>Ramazzottius</taxon>
    </lineage>
</organism>
<dbReference type="EMBL" id="BDGG01000002">
    <property type="protein sequence ID" value="GAU91302.1"/>
    <property type="molecule type" value="Genomic_DNA"/>
</dbReference>
<dbReference type="Proteomes" id="UP000186922">
    <property type="component" value="Unassembled WGS sequence"/>
</dbReference>
<keyword evidence="4" id="KW-1185">Reference proteome</keyword>
<comment type="caution">
    <text evidence="3">The sequence shown here is derived from an EMBL/GenBank/DDBJ whole genome shotgun (WGS) entry which is preliminary data.</text>
</comment>
<reference evidence="3 4" key="1">
    <citation type="journal article" date="2016" name="Nat. Commun.">
        <title>Extremotolerant tardigrade genome and improved radiotolerance of human cultured cells by tardigrade-unique protein.</title>
        <authorList>
            <person name="Hashimoto T."/>
            <person name="Horikawa D.D."/>
            <person name="Saito Y."/>
            <person name="Kuwahara H."/>
            <person name="Kozuka-Hata H."/>
            <person name="Shin-I T."/>
            <person name="Minakuchi Y."/>
            <person name="Ohishi K."/>
            <person name="Motoyama A."/>
            <person name="Aizu T."/>
            <person name="Enomoto A."/>
            <person name="Kondo K."/>
            <person name="Tanaka S."/>
            <person name="Hara Y."/>
            <person name="Koshikawa S."/>
            <person name="Sagara H."/>
            <person name="Miura T."/>
            <person name="Yokobori S."/>
            <person name="Miyagawa K."/>
            <person name="Suzuki Y."/>
            <person name="Kubo T."/>
            <person name="Oyama M."/>
            <person name="Kohara Y."/>
            <person name="Fujiyama A."/>
            <person name="Arakawa K."/>
            <person name="Katayama T."/>
            <person name="Toyoda A."/>
            <person name="Kunieda T."/>
        </authorList>
    </citation>
    <scope>NUCLEOTIDE SEQUENCE [LARGE SCALE GENOMIC DNA]</scope>
    <source>
        <strain evidence="3 4">YOKOZUNA-1</strain>
    </source>
</reference>
<keyword evidence="2" id="KW-0812">Transmembrane</keyword>
<feature type="compositionally biased region" description="Basic residues" evidence="1">
    <location>
        <begin position="172"/>
        <end position="182"/>
    </location>
</feature>
<evidence type="ECO:0000256" key="1">
    <source>
        <dbReference type="SAM" id="MobiDB-lite"/>
    </source>
</evidence>
<name>A0A1D1UU96_RAMVA</name>
<evidence type="ECO:0000313" key="3">
    <source>
        <dbReference type="EMBL" id="GAU91302.1"/>
    </source>
</evidence>
<dbReference type="OrthoDB" id="6229420at2759"/>
<feature type="compositionally biased region" description="Low complexity" evidence="1">
    <location>
        <begin position="285"/>
        <end position="308"/>
    </location>
</feature>
<evidence type="ECO:0000256" key="2">
    <source>
        <dbReference type="SAM" id="Phobius"/>
    </source>
</evidence>
<protein>
    <submittedName>
        <fullName evidence="3">Uncharacterized protein</fullName>
    </submittedName>
</protein>
<dbReference type="STRING" id="947166.A0A1D1UU96"/>
<evidence type="ECO:0000313" key="4">
    <source>
        <dbReference type="Proteomes" id="UP000186922"/>
    </source>
</evidence>
<keyword evidence="2" id="KW-0472">Membrane</keyword>
<gene>
    <name evidence="3" type="primary">RvY_03580</name>
    <name evidence="3" type="synonym">RvY_03580.3</name>
    <name evidence="3" type="ORF">RvY_03580-3</name>
</gene>
<keyword evidence="2" id="KW-1133">Transmembrane helix</keyword>
<sequence>MPPLPPSETSRQFFRGQEATKANVTAFKAALNDTFRAAASAAIDAAKDLQGSLSSVPFSDIAKDYGTSLNAMVVDFINLALIPGLRNDLGLCRPVYDAFTAITIAFCTSTTPPLMGVWFGAGLCVFSFAFLVPFIYYLSRFYTQGRTAKDGRGQPSMFSIARSSILSGFSRSSRRSSGRNSRRSSSLSSRKSRNSGAGSRTSKSVARPSAAIALGARGSVPPAISRPSAPLPPGARPSTPSAAIPRPGSATVPPVTPPRSSAPTVAARPSVPSRASGPVRSITLGARRTASRPSAAALATAAGASRPSIMARPRAR</sequence>
<proteinExistence type="predicted"/>
<feature type="transmembrane region" description="Helical" evidence="2">
    <location>
        <begin position="117"/>
        <end position="139"/>
    </location>
</feature>
<accession>A0A1D1UU96</accession>
<feature type="region of interest" description="Disordered" evidence="1">
    <location>
        <begin position="169"/>
        <end position="316"/>
    </location>
</feature>
<dbReference type="AlphaFoldDB" id="A0A1D1UU96"/>